<evidence type="ECO:0000313" key="2">
    <source>
        <dbReference type="EMBL" id="SDS52238.1"/>
    </source>
</evidence>
<dbReference type="AlphaFoldDB" id="A0A1H1SWL4"/>
<proteinExistence type="predicted"/>
<keyword evidence="3" id="KW-1185">Reference proteome</keyword>
<feature type="compositionally biased region" description="Basic and acidic residues" evidence="1">
    <location>
        <begin position="13"/>
        <end position="28"/>
    </location>
</feature>
<name>A0A1H1SWL4_9CORY</name>
<reference evidence="2 3" key="1">
    <citation type="submission" date="2016-10" db="EMBL/GenBank/DDBJ databases">
        <authorList>
            <person name="de Groot N.N."/>
        </authorList>
    </citation>
    <scope>NUCLEOTIDE SEQUENCE [LARGE SCALE GENOMIC DNA]</scope>
    <source>
        <strain evidence="2 3">DSM 45434</strain>
    </source>
</reference>
<sequence length="143" mass="15760">MSGGTGFSPAECEAMRQRAEELRREKGGNKKARNLEALQALIEEMPDGDRSLAAAIHLIVSEEAPHLDARTWYGMPAWEGEDGVVVFLQVASKFDVRYSTLGFEPAARLDEGAMWPTSFALLELTGQTEARIRDVVRRAAPRG</sequence>
<protein>
    <recommendedName>
        <fullName evidence="4">YdhG-like domain-containing protein</fullName>
    </recommendedName>
</protein>
<evidence type="ECO:0000313" key="3">
    <source>
        <dbReference type="Proteomes" id="UP000182237"/>
    </source>
</evidence>
<dbReference type="OrthoDB" id="32458at2"/>
<dbReference type="EMBL" id="LT629765">
    <property type="protein sequence ID" value="SDS52238.1"/>
    <property type="molecule type" value="Genomic_DNA"/>
</dbReference>
<feature type="region of interest" description="Disordered" evidence="1">
    <location>
        <begin position="1"/>
        <end position="28"/>
    </location>
</feature>
<dbReference type="Proteomes" id="UP000182237">
    <property type="component" value="Chromosome I"/>
</dbReference>
<evidence type="ECO:0008006" key="4">
    <source>
        <dbReference type="Google" id="ProtNLM"/>
    </source>
</evidence>
<organism evidence="2 3">
    <name type="scientific">Corynebacterium timonense</name>
    <dbReference type="NCBI Taxonomy" id="441500"/>
    <lineage>
        <taxon>Bacteria</taxon>
        <taxon>Bacillati</taxon>
        <taxon>Actinomycetota</taxon>
        <taxon>Actinomycetes</taxon>
        <taxon>Mycobacteriales</taxon>
        <taxon>Corynebacteriaceae</taxon>
        <taxon>Corynebacterium</taxon>
    </lineage>
</organism>
<dbReference type="SUPFAM" id="SSF159888">
    <property type="entry name" value="YdhG-like"/>
    <property type="match status" value="1"/>
</dbReference>
<dbReference type="eggNOG" id="COG5646">
    <property type="taxonomic scope" value="Bacteria"/>
</dbReference>
<accession>A0A1H1SWL4</accession>
<gene>
    <name evidence="2" type="ORF">SAMN04488539_1839</name>
</gene>
<evidence type="ECO:0000256" key="1">
    <source>
        <dbReference type="SAM" id="MobiDB-lite"/>
    </source>
</evidence>